<keyword evidence="4" id="KW-1185">Reference proteome</keyword>
<organism evidence="3 4">
    <name type="scientific">Podospora didyma</name>
    <dbReference type="NCBI Taxonomy" id="330526"/>
    <lineage>
        <taxon>Eukaryota</taxon>
        <taxon>Fungi</taxon>
        <taxon>Dikarya</taxon>
        <taxon>Ascomycota</taxon>
        <taxon>Pezizomycotina</taxon>
        <taxon>Sordariomycetes</taxon>
        <taxon>Sordariomycetidae</taxon>
        <taxon>Sordariales</taxon>
        <taxon>Podosporaceae</taxon>
        <taxon>Podospora</taxon>
    </lineage>
</organism>
<feature type="region of interest" description="Disordered" evidence="1">
    <location>
        <begin position="1"/>
        <end position="132"/>
    </location>
</feature>
<protein>
    <recommendedName>
        <fullName evidence="2">Bacteriophage T5 Orf172 DNA-binding domain-containing protein</fullName>
    </recommendedName>
</protein>
<feature type="domain" description="Bacteriophage T5 Orf172 DNA-binding" evidence="2">
    <location>
        <begin position="167"/>
        <end position="257"/>
    </location>
</feature>
<reference evidence="3" key="2">
    <citation type="submission" date="2023-06" db="EMBL/GenBank/DDBJ databases">
        <authorList>
            <consortium name="Lawrence Berkeley National Laboratory"/>
            <person name="Haridas S."/>
            <person name="Hensen N."/>
            <person name="Bonometti L."/>
            <person name="Westerberg I."/>
            <person name="Brannstrom I.O."/>
            <person name="Guillou S."/>
            <person name="Cros-Aarteil S."/>
            <person name="Calhoun S."/>
            <person name="Kuo A."/>
            <person name="Mondo S."/>
            <person name="Pangilinan J."/>
            <person name="Riley R."/>
            <person name="LaButti K."/>
            <person name="Andreopoulos B."/>
            <person name="Lipzen A."/>
            <person name="Chen C."/>
            <person name="Yanf M."/>
            <person name="Daum C."/>
            <person name="Ng V."/>
            <person name="Clum A."/>
            <person name="Steindorff A."/>
            <person name="Ohm R."/>
            <person name="Martin F."/>
            <person name="Silar P."/>
            <person name="Natvig D."/>
            <person name="Lalanne C."/>
            <person name="Gautier V."/>
            <person name="Ament-velasquez S.L."/>
            <person name="Kruys A."/>
            <person name="Hutchinson M.I."/>
            <person name="Powell A.J."/>
            <person name="Barry K."/>
            <person name="Miller A.N."/>
            <person name="Grigoriev I.V."/>
            <person name="Debuchy R."/>
            <person name="Gladieux P."/>
            <person name="Thoren M.H."/>
            <person name="Johannesson H."/>
        </authorList>
    </citation>
    <scope>NUCLEOTIDE SEQUENCE</scope>
    <source>
        <strain evidence="3">CBS 232.78</strain>
    </source>
</reference>
<evidence type="ECO:0000313" key="4">
    <source>
        <dbReference type="Proteomes" id="UP001285441"/>
    </source>
</evidence>
<dbReference type="EMBL" id="JAULSW010000001">
    <property type="protein sequence ID" value="KAK3394284.1"/>
    <property type="molecule type" value="Genomic_DNA"/>
</dbReference>
<proteinExistence type="predicted"/>
<feature type="compositionally biased region" description="Polar residues" evidence="1">
    <location>
        <begin position="100"/>
        <end position="121"/>
    </location>
</feature>
<gene>
    <name evidence="3" type="ORF">B0H63DRAFT_517419</name>
</gene>
<reference evidence="3" key="1">
    <citation type="journal article" date="2023" name="Mol. Phylogenet. Evol.">
        <title>Genome-scale phylogeny and comparative genomics of the fungal order Sordariales.</title>
        <authorList>
            <person name="Hensen N."/>
            <person name="Bonometti L."/>
            <person name="Westerberg I."/>
            <person name="Brannstrom I.O."/>
            <person name="Guillou S."/>
            <person name="Cros-Aarteil S."/>
            <person name="Calhoun S."/>
            <person name="Haridas S."/>
            <person name="Kuo A."/>
            <person name="Mondo S."/>
            <person name="Pangilinan J."/>
            <person name="Riley R."/>
            <person name="LaButti K."/>
            <person name="Andreopoulos B."/>
            <person name="Lipzen A."/>
            <person name="Chen C."/>
            <person name="Yan M."/>
            <person name="Daum C."/>
            <person name="Ng V."/>
            <person name="Clum A."/>
            <person name="Steindorff A."/>
            <person name="Ohm R.A."/>
            <person name="Martin F."/>
            <person name="Silar P."/>
            <person name="Natvig D.O."/>
            <person name="Lalanne C."/>
            <person name="Gautier V."/>
            <person name="Ament-Velasquez S.L."/>
            <person name="Kruys A."/>
            <person name="Hutchinson M.I."/>
            <person name="Powell A.J."/>
            <person name="Barry K."/>
            <person name="Miller A.N."/>
            <person name="Grigoriev I.V."/>
            <person name="Debuchy R."/>
            <person name="Gladieux P."/>
            <person name="Hiltunen Thoren M."/>
            <person name="Johannesson H."/>
        </authorList>
    </citation>
    <scope>NUCLEOTIDE SEQUENCE</scope>
    <source>
        <strain evidence="3">CBS 232.78</strain>
    </source>
</reference>
<dbReference type="InterPro" id="IPR053006">
    <property type="entry name" value="Meiosis_regulatory"/>
</dbReference>
<dbReference type="InterPro" id="IPR018306">
    <property type="entry name" value="Phage_T5_Orf172_DNA-bd"/>
</dbReference>
<accession>A0AAE0U8D7</accession>
<dbReference type="Proteomes" id="UP001285441">
    <property type="component" value="Unassembled WGS sequence"/>
</dbReference>
<feature type="compositionally biased region" description="Polar residues" evidence="1">
    <location>
        <begin position="1"/>
        <end position="11"/>
    </location>
</feature>
<sequence length="462" mass="53142">MSFSQTSSFQPISDDAALKRSGRKRSPTPFIGILNSNISSSDENVPNPDTLSGFTPSNSLEGSETIPVDISSDEDHPTSENLARARSRISANSAEKRDLGTSTSHRAAANSSTTPQRSISDPTPIRNKDALYSGETGANVERWIQAPLDLKDTEGKTGVVYVMCGIRNGRHVVKIGHTTQTSADDRSRQIGSQCKEIEFKPRMKDMRIKSYYKRVEQLAHAELRDFLHKFDDCSCRVKHREWFEIDEMTARRTVHRWIRFCNKKPWTARGDLKAKWVDRLGQHHWQQPPPVRTTTNLEHEQRRHELWERFVDASVWDWIFYDWFLFVSDVPAYRPQICCLVLLGCCIYHLSFYMKPVAPIVLYMVWLPDSSTVDDLWNRFLNRLSGENRRLALPEEIPQPVIKYSGVDKLGWLWRRLKRELQAEKEIWALPQQPVSHSSDDPIASCKVPGAFYIDPRDSLDV</sequence>
<dbReference type="Pfam" id="PF10544">
    <property type="entry name" value="T5orf172"/>
    <property type="match status" value="1"/>
</dbReference>
<comment type="caution">
    <text evidence="3">The sequence shown here is derived from an EMBL/GenBank/DDBJ whole genome shotgun (WGS) entry which is preliminary data.</text>
</comment>
<evidence type="ECO:0000256" key="1">
    <source>
        <dbReference type="SAM" id="MobiDB-lite"/>
    </source>
</evidence>
<feature type="compositionally biased region" description="Polar residues" evidence="1">
    <location>
        <begin position="34"/>
        <end position="62"/>
    </location>
</feature>
<name>A0AAE0U8D7_9PEZI</name>
<dbReference type="PANTHER" id="PTHR28094:SF1">
    <property type="entry name" value="MEIOTICALLY UP-REGULATED GENE 113 PROTEIN"/>
    <property type="match status" value="1"/>
</dbReference>
<dbReference type="PANTHER" id="PTHR28094">
    <property type="entry name" value="MEIOTICALLY UP-REGULATED GENE 113 PROTEIN"/>
    <property type="match status" value="1"/>
</dbReference>
<evidence type="ECO:0000313" key="3">
    <source>
        <dbReference type="EMBL" id="KAK3394284.1"/>
    </source>
</evidence>
<dbReference type="SMART" id="SM00974">
    <property type="entry name" value="T5orf172"/>
    <property type="match status" value="1"/>
</dbReference>
<dbReference type="AlphaFoldDB" id="A0AAE0U8D7"/>
<evidence type="ECO:0000259" key="2">
    <source>
        <dbReference type="SMART" id="SM00974"/>
    </source>
</evidence>